<dbReference type="Pfam" id="PF25145">
    <property type="entry name" value="NfeD1b_N"/>
    <property type="match status" value="1"/>
</dbReference>
<name>O67682_AQUAE</name>
<dbReference type="KEGG" id="aae:aq_1820"/>
<dbReference type="InterPro" id="IPR002810">
    <property type="entry name" value="NfeD-like_C"/>
</dbReference>
<dbReference type="PANTHER" id="PTHR33507:SF4">
    <property type="entry name" value="NODULATION COMPETITIVENESS PROTEIN NFED"/>
    <property type="match status" value="1"/>
</dbReference>
<dbReference type="OrthoDB" id="9806253at2"/>
<dbReference type="RefSeq" id="WP_010881185.1">
    <property type="nucleotide sequence ID" value="NC_000918.1"/>
</dbReference>
<dbReference type="FunFam" id="2.40.50.140:FF:000336">
    <property type="entry name" value="Membrane-bound serine protease"/>
    <property type="match status" value="1"/>
</dbReference>
<evidence type="ECO:0000313" key="9">
    <source>
        <dbReference type="EMBL" id="AAC07639.1"/>
    </source>
</evidence>
<dbReference type="HOGENOM" id="CLU_024619_1_0_0"/>
<dbReference type="SUPFAM" id="SSF52096">
    <property type="entry name" value="ClpP/crotonase"/>
    <property type="match status" value="1"/>
</dbReference>
<evidence type="ECO:0000256" key="5">
    <source>
        <dbReference type="SAM" id="Phobius"/>
    </source>
</evidence>
<dbReference type="PIR" id="H70456">
    <property type="entry name" value="H70456"/>
</dbReference>
<keyword evidence="2 5" id="KW-0812">Transmembrane</keyword>
<dbReference type="FunFam" id="3.90.226.10:FF:000089">
    <property type="entry name" value="Membrane-bound serine protease"/>
    <property type="match status" value="1"/>
</dbReference>
<dbReference type="SUPFAM" id="SSF141322">
    <property type="entry name" value="NfeD domain-like"/>
    <property type="match status" value="1"/>
</dbReference>
<feature type="domain" description="NfeD integral membrane" evidence="7">
    <location>
        <begin position="235"/>
        <end position="351"/>
    </location>
</feature>
<protein>
    <submittedName>
        <fullName evidence="9">Nodulation competitiveness protein NfeD</fullName>
    </submittedName>
</protein>
<dbReference type="PATRIC" id="fig|224324.8.peg.1405"/>
<evidence type="ECO:0000256" key="1">
    <source>
        <dbReference type="ARBA" id="ARBA00004141"/>
    </source>
</evidence>
<accession>O67682</accession>
<reference evidence="9 10" key="1">
    <citation type="journal article" date="1998" name="Nature">
        <title>The complete genome of the hyperthermophilic bacterium Aquifex aeolicus.</title>
        <authorList>
            <person name="Deckert G."/>
            <person name="Warren P.V."/>
            <person name="Gaasterland T."/>
            <person name="Young W.G."/>
            <person name="Lenox A.L."/>
            <person name="Graham D.E."/>
            <person name="Overbeek R."/>
            <person name="Snead M.A."/>
            <person name="Keller M."/>
            <person name="Aujay M."/>
            <person name="Huber R."/>
            <person name="Feldman R.A."/>
            <person name="Short J.M."/>
            <person name="Olson G.J."/>
            <person name="Swanson R.V."/>
        </authorList>
    </citation>
    <scope>NUCLEOTIDE SEQUENCE [LARGE SCALE GENOMIC DNA]</scope>
    <source>
        <strain evidence="9 10">VF5</strain>
    </source>
</reference>
<feature type="transmembrane region" description="Helical" evidence="5">
    <location>
        <begin position="230"/>
        <end position="250"/>
    </location>
</feature>
<dbReference type="InParanoid" id="O67682"/>
<dbReference type="eggNOG" id="COG1030">
    <property type="taxonomic scope" value="Bacteria"/>
</dbReference>
<keyword evidence="3 5" id="KW-1133">Transmembrane helix</keyword>
<dbReference type="GO" id="GO:0016020">
    <property type="term" value="C:membrane"/>
    <property type="evidence" value="ECO:0007669"/>
    <property type="project" value="UniProtKB-SubCell"/>
</dbReference>
<organism evidence="9 10">
    <name type="scientific">Aquifex aeolicus (strain VF5)</name>
    <dbReference type="NCBI Taxonomy" id="224324"/>
    <lineage>
        <taxon>Bacteria</taxon>
        <taxon>Pseudomonadati</taxon>
        <taxon>Aquificota</taxon>
        <taxon>Aquificia</taxon>
        <taxon>Aquificales</taxon>
        <taxon>Aquificaceae</taxon>
        <taxon>Aquifex</taxon>
    </lineage>
</organism>
<evidence type="ECO:0000313" key="10">
    <source>
        <dbReference type="Proteomes" id="UP000000798"/>
    </source>
</evidence>
<feature type="transmembrane region" description="Helical" evidence="5">
    <location>
        <begin position="304"/>
        <end position="323"/>
    </location>
</feature>
<feature type="domain" description="NfeD1b N-terminal" evidence="8">
    <location>
        <begin position="30"/>
        <end position="197"/>
    </location>
</feature>
<comment type="subcellular location">
    <subcellularLocation>
        <location evidence="1">Membrane</location>
        <topology evidence="1">Multi-pass membrane protein</topology>
    </subcellularLocation>
</comment>
<dbReference type="InterPro" id="IPR052165">
    <property type="entry name" value="Membrane_assoc_protease"/>
</dbReference>
<keyword evidence="4 5" id="KW-0472">Membrane</keyword>
<dbReference type="EnsemblBacteria" id="AAC07639">
    <property type="protein sequence ID" value="AAC07639"/>
    <property type="gene ID" value="aq_1820"/>
</dbReference>
<dbReference type="InterPro" id="IPR056739">
    <property type="entry name" value="NfeD_membrane"/>
</dbReference>
<evidence type="ECO:0000259" key="6">
    <source>
        <dbReference type="Pfam" id="PF01957"/>
    </source>
</evidence>
<feature type="transmembrane region" description="Helical" evidence="5">
    <location>
        <begin position="280"/>
        <end position="297"/>
    </location>
</feature>
<dbReference type="Proteomes" id="UP000000798">
    <property type="component" value="Chromosome"/>
</dbReference>
<evidence type="ECO:0000256" key="3">
    <source>
        <dbReference type="ARBA" id="ARBA00022989"/>
    </source>
</evidence>
<evidence type="ECO:0000256" key="4">
    <source>
        <dbReference type="ARBA" id="ARBA00023136"/>
    </source>
</evidence>
<dbReference type="STRING" id="224324.aq_1820"/>
<dbReference type="Pfam" id="PF24961">
    <property type="entry name" value="NfeD_membrane"/>
    <property type="match status" value="1"/>
</dbReference>
<feature type="transmembrane region" description="Helical" evidence="5">
    <location>
        <begin position="257"/>
        <end position="274"/>
    </location>
</feature>
<dbReference type="Pfam" id="PF01957">
    <property type="entry name" value="NfeD"/>
    <property type="match status" value="1"/>
</dbReference>
<evidence type="ECO:0000259" key="7">
    <source>
        <dbReference type="Pfam" id="PF24961"/>
    </source>
</evidence>
<proteinExistence type="predicted"/>
<dbReference type="Gene3D" id="2.40.50.140">
    <property type="entry name" value="Nucleic acid-binding proteins"/>
    <property type="match status" value="1"/>
</dbReference>
<dbReference type="CDD" id="cd07020">
    <property type="entry name" value="Clp_protease_NfeD_1"/>
    <property type="match status" value="1"/>
</dbReference>
<keyword evidence="10" id="KW-1185">Reference proteome</keyword>
<gene>
    <name evidence="9" type="primary">nfeD</name>
    <name evidence="9" type="ordered locus">aq_1820</name>
</gene>
<dbReference type="AlphaFoldDB" id="O67682"/>
<dbReference type="InterPro" id="IPR056738">
    <property type="entry name" value="NfeD1b_N"/>
</dbReference>
<dbReference type="InterPro" id="IPR029045">
    <property type="entry name" value="ClpP/crotonase-like_dom_sf"/>
</dbReference>
<feature type="transmembrane region" description="Helical" evidence="5">
    <location>
        <begin position="335"/>
        <end position="356"/>
    </location>
</feature>
<dbReference type="InterPro" id="IPR012340">
    <property type="entry name" value="NA-bd_OB-fold"/>
</dbReference>
<dbReference type="EMBL" id="AE000657">
    <property type="protein sequence ID" value="AAC07639.1"/>
    <property type="molecule type" value="Genomic_DNA"/>
</dbReference>
<evidence type="ECO:0000256" key="2">
    <source>
        <dbReference type="ARBA" id="ARBA00022692"/>
    </source>
</evidence>
<feature type="domain" description="NfeD-like C-terminal" evidence="6">
    <location>
        <begin position="368"/>
        <end position="423"/>
    </location>
</feature>
<dbReference type="Gene3D" id="3.90.226.10">
    <property type="entry name" value="2-enoyl-CoA Hydratase, Chain A, domain 1"/>
    <property type="match status" value="1"/>
</dbReference>
<evidence type="ECO:0000259" key="8">
    <source>
        <dbReference type="Pfam" id="PF25145"/>
    </source>
</evidence>
<sequence>MKIILLSLFWVFFSFGKIFVAQWEGPITPTTADYVERTIQKAQKEGGTLYILLLNTPGGLVESMRKIIQSFETAPFPIVVYVYPPGGRAASAGAIITIAADIAAMAPGTNIGAAHPVLATPQGREKKEKGKDVMMEKVLQDMLAFVRAIAKEKGRNVKVVEKMVKESLSLSAEEALKKGVIDLIAYNLEDLLTKLEGKKVKKLNAVYEIRTKGKEVVFLKPSLREEFLKIITNPTVAYLLLMLGFYGIFFELYNPGAIIPGVLGAICLLLGLYGLSVISINWLALLLIVLGILFFVLELLTPTFGALALGGAISILLGSLFLVEEGSPYGEIPKQLIISVSIFSAIFFLGVGYLGLKAQKRKKLTGIEGMIGEEGEAIVDFKNGRGKVFVHGEIWDAVSEDDIKKGDTVKVVGAKGLKLIVKKSS</sequence>
<dbReference type="PANTHER" id="PTHR33507">
    <property type="entry name" value="INNER MEMBRANE PROTEIN YBBJ"/>
    <property type="match status" value="1"/>
</dbReference>